<evidence type="ECO:0000256" key="1">
    <source>
        <dbReference type="ARBA" id="ARBA00022617"/>
    </source>
</evidence>
<dbReference type="PANTHER" id="PTHR30600">
    <property type="entry name" value="CYTOCHROME C PEROXIDASE-RELATED"/>
    <property type="match status" value="1"/>
</dbReference>
<dbReference type="Proteomes" id="UP000263993">
    <property type="component" value="Unassembled WGS sequence"/>
</dbReference>
<dbReference type="PANTHER" id="PTHR30600:SF4">
    <property type="entry name" value="CYTOCHROME C DOMAIN-CONTAINING PROTEIN"/>
    <property type="match status" value="1"/>
</dbReference>
<protein>
    <submittedName>
        <fullName evidence="6">Thiol oxidoreductase</fullName>
    </submittedName>
</protein>
<sequence length="438" mass="46314">MTAAALPVPIIRVLMTLMRGVVSSGVAVIAVLASSAVSLSADDSDVIERGRAVFHAAWVPPGAANEFTGLGPVFNTDSCASCHVDNGRGAPVRADDRANTSLVVKFAARDNGGGADTIRRYGNRLNYRAVTGVPAEGELTVAFETIEGRFADGERYALQKPVYGFDKLGNGAVAKDTLVAVRMAPPIAGLGLLEKVPEDWIKARAAANGASGGPVKGRPNAVWDSINFRMTLGRFGWKADTPNLTRIIAAAFITDMGLTSRLFPLDNCGEMQSACKASAAPSRIEVDDATLDAVTQYVALLPPPPPRIDADSERGRALFASTGCISCHVPKVPVMMADGKTSEIAPYTDLLLHDMGDGLADGMPEAAATGREWRTAPLWGLGLARCTPDRAGYLHDGRARNVSEAILWHGGEAAQARHAFARLDAQQREALLKFLDGL</sequence>
<evidence type="ECO:0000256" key="3">
    <source>
        <dbReference type="ARBA" id="ARBA00023004"/>
    </source>
</evidence>
<keyword evidence="3 4" id="KW-0408">Iron</keyword>
<keyword evidence="7" id="KW-1185">Reference proteome</keyword>
<dbReference type="GO" id="GO:0004130">
    <property type="term" value="F:cytochrome-c peroxidase activity"/>
    <property type="evidence" value="ECO:0007669"/>
    <property type="project" value="TreeGrafter"/>
</dbReference>
<accession>A0A371B851</accession>
<dbReference type="InterPro" id="IPR051395">
    <property type="entry name" value="Cytochrome_c_Peroxidase/MauG"/>
</dbReference>
<keyword evidence="2 4" id="KW-0479">Metal-binding</keyword>
<evidence type="ECO:0000313" key="7">
    <source>
        <dbReference type="Proteomes" id="UP000263993"/>
    </source>
</evidence>
<dbReference type="Pfam" id="PF06537">
    <property type="entry name" value="DHOR"/>
    <property type="match status" value="2"/>
</dbReference>
<evidence type="ECO:0000313" key="6">
    <source>
        <dbReference type="EMBL" id="RDV03776.1"/>
    </source>
</evidence>
<dbReference type="AlphaFoldDB" id="A0A371B851"/>
<proteinExistence type="predicted"/>
<dbReference type="PIRSF" id="PIRSF028099">
    <property type="entry name" value="DUF1111"/>
    <property type="match status" value="1"/>
</dbReference>
<comment type="caution">
    <text evidence="6">The sequence shown here is derived from an EMBL/GenBank/DDBJ whole genome shotgun (WGS) entry which is preliminary data.</text>
</comment>
<dbReference type="Gene3D" id="1.10.760.10">
    <property type="entry name" value="Cytochrome c-like domain"/>
    <property type="match status" value="1"/>
</dbReference>
<dbReference type="SUPFAM" id="SSF46626">
    <property type="entry name" value="Cytochrome c"/>
    <property type="match status" value="1"/>
</dbReference>
<dbReference type="GO" id="GO:0009055">
    <property type="term" value="F:electron transfer activity"/>
    <property type="evidence" value="ECO:0007669"/>
    <property type="project" value="InterPro"/>
</dbReference>
<name>A0A371B851_9BRAD</name>
<evidence type="ECO:0000256" key="4">
    <source>
        <dbReference type="PROSITE-ProRule" id="PRU00433"/>
    </source>
</evidence>
<dbReference type="GO" id="GO:0046872">
    <property type="term" value="F:metal ion binding"/>
    <property type="evidence" value="ECO:0007669"/>
    <property type="project" value="UniProtKB-KW"/>
</dbReference>
<dbReference type="InterPro" id="IPR009056">
    <property type="entry name" value="Cyt_c-like_dom"/>
</dbReference>
<feature type="domain" description="Cytochrome c" evidence="5">
    <location>
        <begin position="310"/>
        <end position="438"/>
    </location>
</feature>
<gene>
    <name evidence="6" type="ORF">DXH78_03745</name>
</gene>
<evidence type="ECO:0000256" key="2">
    <source>
        <dbReference type="ARBA" id="ARBA00022723"/>
    </source>
</evidence>
<keyword evidence="1 4" id="KW-0349">Heme</keyword>
<evidence type="ECO:0000259" key="5">
    <source>
        <dbReference type="PROSITE" id="PS51007"/>
    </source>
</evidence>
<dbReference type="InterPro" id="IPR036909">
    <property type="entry name" value="Cyt_c-like_dom_sf"/>
</dbReference>
<dbReference type="GO" id="GO:0020037">
    <property type="term" value="F:heme binding"/>
    <property type="evidence" value="ECO:0007669"/>
    <property type="project" value="InterPro"/>
</dbReference>
<organism evidence="6 7">
    <name type="scientific">Undibacter mobilis</name>
    <dbReference type="NCBI Taxonomy" id="2292256"/>
    <lineage>
        <taxon>Bacteria</taxon>
        <taxon>Pseudomonadati</taxon>
        <taxon>Pseudomonadota</taxon>
        <taxon>Alphaproteobacteria</taxon>
        <taxon>Hyphomicrobiales</taxon>
        <taxon>Nitrobacteraceae</taxon>
        <taxon>Undibacter</taxon>
    </lineage>
</organism>
<reference evidence="7" key="1">
    <citation type="submission" date="2018-08" db="EMBL/GenBank/DDBJ databases">
        <authorList>
            <person name="Kim S.-J."/>
            <person name="Jung G.-Y."/>
        </authorList>
    </citation>
    <scope>NUCLEOTIDE SEQUENCE [LARGE SCALE GENOMIC DNA]</scope>
    <source>
        <strain evidence="7">GY_H</strain>
    </source>
</reference>
<dbReference type="InterPro" id="IPR010538">
    <property type="entry name" value="DHOR"/>
</dbReference>
<dbReference type="PROSITE" id="PS51007">
    <property type="entry name" value="CYTC"/>
    <property type="match status" value="1"/>
</dbReference>
<dbReference type="EMBL" id="QRGO01000001">
    <property type="protein sequence ID" value="RDV03776.1"/>
    <property type="molecule type" value="Genomic_DNA"/>
</dbReference>